<gene>
    <name evidence="1" type="ORF">Sradi_5220700</name>
</gene>
<name>A0AAW2LJZ8_SESRA</name>
<accession>A0AAW2LJZ8</accession>
<evidence type="ECO:0000313" key="1">
    <source>
        <dbReference type="EMBL" id="KAL0319592.1"/>
    </source>
</evidence>
<proteinExistence type="predicted"/>
<comment type="caution">
    <text evidence="1">The sequence shown here is derived from an EMBL/GenBank/DDBJ whole genome shotgun (WGS) entry which is preliminary data.</text>
</comment>
<reference evidence="1" key="2">
    <citation type="journal article" date="2024" name="Plant">
        <title>Genomic evolution and insights into agronomic trait innovations of Sesamum species.</title>
        <authorList>
            <person name="Miao H."/>
            <person name="Wang L."/>
            <person name="Qu L."/>
            <person name="Liu H."/>
            <person name="Sun Y."/>
            <person name="Le M."/>
            <person name="Wang Q."/>
            <person name="Wei S."/>
            <person name="Zheng Y."/>
            <person name="Lin W."/>
            <person name="Duan Y."/>
            <person name="Cao H."/>
            <person name="Xiong S."/>
            <person name="Wang X."/>
            <person name="Wei L."/>
            <person name="Li C."/>
            <person name="Ma Q."/>
            <person name="Ju M."/>
            <person name="Zhao R."/>
            <person name="Li G."/>
            <person name="Mu C."/>
            <person name="Tian Q."/>
            <person name="Mei H."/>
            <person name="Zhang T."/>
            <person name="Gao T."/>
            <person name="Zhang H."/>
        </authorList>
    </citation>
    <scope>NUCLEOTIDE SEQUENCE</scope>
    <source>
        <strain evidence="1">G02</strain>
    </source>
</reference>
<reference evidence="1" key="1">
    <citation type="submission" date="2020-06" db="EMBL/GenBank/DDBJ databases">
        <authorList>
            <person name="Li T."/>
            <person name="Hu X."/>
            <person name="Zhang T."/>
            <person name="Song X."/>
            <person name="Zhang H."/>
            <person name="Dai N."/>
            <person name="Sheng W."/>
            <person name="Hou X."/>
            <person name="Wei L."/>
        </authorList>
    </citation>
    <scope>NUCLEOTIDE SEQUENCE</scope>
    <source>
        <strain evidence="1">G02</strain>
        <tissue evidence="1">Leaf</tissue>
    </source>
</reference>
<sequence length="121" mass="13837">MRSRHLSLRCRGSLVRLRRHQILCRQQLCPMMSYRVCVKYIRSGIFALAAEAEDVIIVPTGKGVIQTDEEEVVRRVACHRRGRSLGNESVSQSISPARRKTLSPPRRIVTRSTVWSTHLVD</sequence>
<organism evidence="1">
    <name type="scientific">Sesamum radiatum</name>
    <name type="common">Black benniseed</name>
    <dbReference type="NCBI Taxonomy" id="300843"/>
    <lineage>
        <taxon>Eukaryota</taxon>
        <taxon>Viridiplantae</taxon>
        <taxon>Streptophyta</taxon>
        <taxon>Embryophyta</taxon>
        <taxon>Tracheophyta</taxon>
        <taxon>Spermatophyta</taxon>
        <taxon>Magnoliopsida</taxon>
        <taxon>eudicotyledons</taxon>
        <taxon>Gunneridae</taxon>
        <taxon>Pentapetalae</taxon>
        <taxon>asterids</taxon>
        <taxon>lamiids</taxon>
        <taxon>Lamiales</taxon>
        <taxon>Pedaliaceae</taxon>
        <taxon>Sesamum</taxon>
    </lineage>
</organism>
<dbReference type="AlphaFoldDB" id="A0AAW2LJZ8"/>
<dbReference type="EMBL" id="JACGWJ010000024">
    <property type="protein sequence ID" value="KAL0319592.1"/>
    <property type="molecule type" value="Genomic_DNA"/>
</dbReference>
<protein>
    <submittedName>
        <fullName evidence="1">Uncharacterized protein</fullName>
    </submittedName>
</protein>